<reference evidence="1 2" key="1">
    <citation type="journal article" date="2020" name="Mol. Biol. Evol.">
        <title>Distinct Expression and Methylation Patterns for Genes with Different Fates following a Single Whole-Genome Duplication in Flowering Plants.</title>
        <authorList>
            <person name="Shi T."/>
            <person name="Rahmani R.S."/>
            <person name="Gugger P.F."/>
            <person name="Wang M."/>
            <person name="Li H."/>
            <person name="Zhang Y."/>
            <person name="Li Z."/>
            <person name="Wang Q."/>
            <person name="Van de Peer Y."/>
            <person name="Marchal K."/>
            <person name="Chen J."/>
        </authorList>
    </citation>
    <scope>NUCLEOTIDE SEQUENCE [LARGE SCALE GENOMIC DNA]</scope>
    <source>
        <tissue evidence="1">Leaf</tissue>
    </source>
</reference>
<proteinExistence type="predicted"/>
<dbReference type="Proteomes" id="UP000607653">
    <property type="component" value="Unassembled WGS sequence"/>
</dbReference>
<protein>
    <submittedName>
        <fullName evidence="1">Uncharacterized protein</fullName>
    </submittedName>
</protein>
<keyword evidence="2" id="KW-1185">Reference proteome</keyword>
<evidence type="ECO:0000313" key="1">
    <source>
        <dbReference type="EMBL" id="DAD46875.1"/>
    </source>
</evidence>
<comment type="caution">
    <text evidence="1">The sequence shown here is derived from an EMBL/GenBank/DDBJ whole genome shotgun (WGS) entry which is preliminary data.</text>
</comment>
<name>A0A822ZU57_NELNU</name>
<dbReference type="AlphaFoldDB" id="A0A822ZU57"/>
<gene>
    <name evidence="1" type="ORF">HUJ06_016812</name>
</gene>
<dbReference type="EMBL" id="DUZY01000008">
    <property type="protein sequence ID" value="DAD46875.1"/>
    <property type="molecule type" value="Genomic_DNA"/>
</dbReference>
<evidence type="ECO:0000313" key="2">
    <source>
        <dbReference type="Proteomes" id="UP000607653"/>
    </source>
</evidence>
<organism evidence="1 2">
    <name type="scientific">Nelumbo nucifera</name>
    <name type="common">Sacred lotus</name>
    <dbReference type="NCBI Taxonomy" id="4432"/>
    <lineage>
        <taxon>Eukaryota</taxon>
        <taxon>Viridiplantae</taxon>
        <taxon>Streptophyta</taxon>
        <taxon>Embryophyta</taxon>
        <taxon>Tracheophyta</taxon>
        <taxon>Spermatophyta</taxon>
        <taxon>Magnoliopsida</taxon>
        <taxon>Proteales</taxon>
        <taxon>Nelumbonaceae</taxon>
        <taxon>Nelumbo</taxon>
    </lineage>
</organism>
<sequence length="33" mass="3863">MENTTSTSFGWFGERFMWFQNFYSLVAAVHPSS</sequence>
<accession>A0A822ZU57</accession>